<keyword evidence="3" id="KW-0813">Transport</keyword>
<proteinExistence type="inferred from homology"/>
<feature type="transmembrane region" description="Helical" evidence="9">
    <location>
        <begin position="143"/>
        <end position="162"/>
    </location>
</feature>
<feature type="transmembrane region" description="Helical" evidence="9">
    <location>
        <begin position="405"/>
        <end position="424"/>
    </location>
</feature>
<dbReference type="PANTHER" id="PTHR22601">
    <property type="entry name" value="ISP4 LIKE PROTEIN"/>
    <property type="match status" value="1"/>
</dbReference>
<evidence type="ECO:0000256" key="1">
    <source>
        <dbReference type="ARBA" id="ARBA00004141"/>
    </source>
</evidence>
<keyword evidence="12" id="KW-1185">Reference proteome</keyword>
<keyword evidence="4 9" id="KW-0812">Transmembrane</keyword>
<feature type="signal peptide" evidence="10">
    <location>
        <begin position="1"/>
        <end position="18"/>
    </location>
</feature>
<comment type="similarity">
    <text evidence="2">Belongs to the oligopeptide OPT transporter (TC 2.A.67.1) family.</text>
</comment>
<protein>
    <recommendedName>
        <fullName evidence="13">Oligopeptide transporter</fullName>
    </recommendedName>
</protein>
<evidence type="ECO:0008006" key="13">
    <source>
        <dbReference type="Google" id="ProtNLM"/>
    </source>
</evidence>
<feature type="transmembrane region" description="Helical" evidence="9">
    <location>
        <begin position="52"/>
        <end position="76"/>
    </location>
</feature>
<dbReference type="GO" id="GO:0015031">
    <property type="term" value="P:protein transport"/>
    <property type="evidence" value="ECO:0007669"/>
    <property type="project" value="UniProtKB-KW"/>
</dbReference>
<evidence type="ECO:0000313" key="11">
    <source>
        <dbReference type="EMBL" id="VAI54872.1"/>
    </source>
</evidence>
<evidence type="ECO:0000256" key="4">
    <source>
        <dbReference type="ARBA" id="ARBA00022692"/>
    </source>
</evidence>
<dbReference type="EMBL" id="LT934122">
    <property type="protein sequence ID" value="VAI54872.1"/>
    <property type="molecule type" value="Genomic_DNA"/>
</dbReference>
<feature type="chain" id="PRO_5040282080" description="Oligopeptide transporter" evidence="10">
    <location>
        <begin position="19"/>
        <end position="464"/>
    </location>
</feature>
<organism evidence="11 12">
    <name type="scientific">Triticum turgidum subsp. durum</name>
    <name type="common">Durum wheat</name>
    <name type="synonym">Triticum durum</name>
    <dbReference type="NCBI Taxonomy" id="4567"/>
    <lineage>
        <taxon>Eukaryota</taxon>
        <taxon>Viridiplantae</taxon>
        <taxon>Streptophyta</taxon>
        <taxon>Embryophyta</taxon>
        <taxon>Tracheophyta</taxon>
        <taxon>Spermatophyta</taxon>
        <taxon>Magnoliopsida</taxon>
        <taxon>Liliopsida</taxon>
        <taxon>Poales</taxon>
        <taxon>Poaceae</taxon>
        <taxon>BOP clade</taxon>
        <taxon>Pooideae</taxon>
        <taxon>Triticodae</taxon>
        <taxon>Triticeae</taxon>
        <taxon>Triticinae</taxon>
        <taxon>Triticum</taxon>
    </lineage>
</organism>
<feature type="transmembrane region" description="Helical" evidence="9">
    <location>
        <begin position="375"/>
        <end position="393"/>
    </location>
</feature>
<reference evidence="11 12" key="1">
    <citation type="submission" date="2017-09" db="EMBL/GenBank/DDBJ databases">
        <authorList>
            <consortium name="International Durum Wheat Genome Sequencing Consortium (IDWGSC)"/>
            <person name="Milanesi L."/>
        </authorList>
    </citation>
    <scope>NUCLEOTIDE SEQUENCE [LARGE SCALE GENOMIC DNA]</scope>
    <source>
        <strain evidence="12">cv. Svevo</strain>
    </source>
</reference>
<evidence type="ECO:0000313" key="12">
    <source>
        <dbReference type="Proteomes" id="UP000324705"/>
    </source>
</evidence>
<evidence type="ECO:0000256" key="7">
    <source>
        <dbReference type="ARBA" id="ARBA00022989"/>
    </source>
</evidence>
<feature type="transmembrane region" description="Helical" evidence="9">
    <location>
        <begin position="327"/>
        <end position="346"/>
    </location>
</feature>
<accession>A0A9R1B800</accession>
<dbReference type="InterPro" id="IPR004813">
    <property type="entry name" value="OPT"/>
</dbReference>
<feature type="transmembrane region" description="Helical" evidence="9">
    <location>
        <begin position="255"/>
        <end position="277"/>
    </location>
</feature>
<keyword evidence="7 9" id="KW-1133">Transmembrane helix</keyword>
<feature type="transmembrane region" description="Helical" evidence="9">
    <location>
        <begin position="174"/>
        <end position="193"/>
    </location>
</feature>
<evidence type="ECO:0000256" key="5">
    <source>
        <dbReference type="ARBA" id="ARBA00022856"/>
    </source>
</evidence>
<name>A0A9R1B800_TRITD</name>
<keyword evidence="5" id="KW-0571">Peptide transport</keyword>
<dbReference type="Pfam" id="PF03169">
    <property type="entry name" value="OPT"/>
    <property type="match status" value="2"/>
</dbReference>
<keyword evidence="8 9" id="KW-0472">Membrane</keyword>
<evidence type="ECO:0000256" key="3">
    <source>
        <dbReference type="ARBA" id="ARBA00022448"/>
    </source>
</evidence>
<dbReference type="AlphaFoldDB" id="A0A9R1B800"/>
<keyword evidence="6" id="KW-0653">Protein transport</keyword>
<sequence length="464" mass="51581">MLTSLSWICWVFPNSVLAQQLGSGLYGLGIGSIGLDWASVSSYLGSPLASPWFATANVAAGFFIIMYVIMPIGYWFNLYKARNFPIFSHGLFTESGHKYNIRSIVDSQFHFDTKAYEKNGPLYLSTFFAVTYGVRFASLTATIVHVLLFHGSIAVTVFACEYHIEQLQLPWRGVLLACAIAFFFTLPAGIITATTNQTPGLNIITEYIMGYLYPGRPVANMCFKVYGYISMSQALTFLQDFKLGHYMKISPRTMFMAQVVGTLIAAFVYLGTAWWLLDSIPNICDTELLPAGSPWTCPADHVFYDASVIWGLISPRRIFGDLGTYSAVNWFFLGGAIAPLLVWFAHKAFPGQNWILLINMPVLIGSTGEMPPATAVNYITWIFVGFLSGYVVYRYRRDWWERHNYLLSGALDAGLAFMAVLIYLCLGLENISLNWWGNDLDGCPLASCPTAKGIFGEGCPAVYT</sequence>
<dbReference type="GO" id="GO:0016020">
    <property type="term" value="C:membrane"/>
    <property type="evidence" value="ECO:0007669"/>
    <property type="project" value="UniProtKB-SubCell"/>
</dbReference>
<evidence type="ECO:0000256" key="8">
    <source>
        <dbReference type="ARBA" id="ARBA00023136"/>
    </source>
</evidence>
<evidence type="ECO:0000256" key="9">
    <source>
        <dbReference type="SAM" id="Phobius"/>
    </source>
</evidence>
<evidence type="ECO:0000256" key="10">
    <source>
        <dbReference type="SAM" id="SignalP"/>
    </source>
</evidence>
<keyword evidence="10" id="KW-0732">Signal</keyword>
<dbReference type="InterPro" id="IPR004648">
    <property type="entry name" value="Oligpept_transpt"/>
</dbReference>
<comment type="subcellular location">
    <subcellularLocation>
        <location evidence="1">Membrane</location>
        <topology evidence="1">Multi-pass membrane protein</topology>
    </subcellularLocation>
</comment>
<dbReference type="GO" id="GO:0035673">
    <property type="term" value="F:oligopeptide transmembrane transporter activity"/>
    <property type="evidence" value="ECO:0007669"/>
    <property type="project" value="InterPro"/>
</dbReference>
<evidence type="ECO:0000256" key="2">
    <source>
        <dbReference type="ARBA" id="ARBA00005484"/>
    </source>
</evidence>
<gene>
    <name evidence="11" type="ORF">TRITD_6Bv1G041840</name>
</gene>
<dbReference type="Gramene" id="TRITD6Bv1G041840.7">
    <property type="protein sequence ID" value="TRITD6Bv1G041840.7"/>
    <property type="gene ID" value="TRITD6Bv1G041840"/>
</dbReference>
<dbReference type="Proteomes" id="UP000324705">
    <property type="component" value="Chromosome 6B"/>
</dbReference>
<evidence type="ECO:0000256" key="6">
    <source>
        <dbReference type="ARBA" id="ARBA00022927"/>
    </source>
</evidence>
<dbReference type="NCBIfam" id="TIGR00728">
    <property type="entry name" value="OPT_sfam"/>
    <property type="match status" value="1"/>
</dbReference>